<dbReference type="InterPro" id="IPR013328">
    <property type="entry name" value="6PGD_dom2"/>
</dbReference>
<evidence type="ECO:0000256" key="1">
    <source>
        <dbReference type="ARBA" id="ARBA00005086"/>
    </source>
</evidence>
<feature type="binding site" evidence="5">
    <location>
        <position position="119"/>
    </location>
    <ligand>
        <name>NAD(+)</name>
        <dbReference type="ChEBI" id="CHEBI:57540"/>
    </ligand>
</feature>
<feature type="binding site" evidence="5">
    <location>
        <position position="143"/>
    </location>
    <ligand>
        <name>NAD(+)</name>
        <dbReference type="ChEBI" id="CHEBI:57540"/>
    </ligand>
</feature>
<dbReference type="PANTHER" id="PTHR48075">
    <property type="entry name" value="3-HYDROXYACYL-COA DEHYDROGENASE FAMILY PROTEIN"/>
    <property type="match status" value="1"/>
</dbReference>
<sequence length="285" mass="31402">MATYRLGVVGAGTMGAGIALVCARKGHHVSLLDANQTALEKAMSYIQSVLLRDEEKGKISGQQKEAIFQSIHPVQEIGQLAECDIVIEAVSERLDLKKSIFRSLTEICRTDALLLTNTSSLSITEIAGGLPHPERILGLHFFNPAPVMPLVEVIRGKKSGEKEIECVYQFAKDLGKVPVLANDTPGFIVNRVARPFYNEALRILGDRVASVEQIDQIMKLAGGFKMGPFELQDLIGIDVNFAVTESVYSSFFHEGRFRPSRLQQRMVQAGTIGRKSGEGYYDYNN</sequence>
<evidence type="ECO:0000256" key="4">
    <source>
        <dbReference type="PIRSR" id="PIRSR000105-1"/>
    </source>
</evidence>
<feature type="binding site" evidence="5">
    <location>
        <position position="97"/>
    </location>
    <ligand>
        <name>NAD(+)</name>
        <dbReference type="ChEBI" id="CHEBI:57540"/>
    </ligand>
</feature>
<feature type="binding site" evidence="5">
    <location>
        <position position="275"/>
    </location>
    <ligand>
        <name>NAD(+)</name>
        <dbReference type="ChEBI" id="CHEBI:57540"/>
    </ligand>
</feature>
<dbReference type="InterPro" id="IPR006176">
    <property type="entry name" value="3-OHacyl-CoA_DH_NAD-bd"/>
</dbReference>
<feature type="domain" description="3-hydroxyacyl-CoA dehydrogenase C-terminal" evidence="6">
    <location>
        <begin position="186"/>
        <end position="283"/>
    </location>
</feature>
<keyword evidence="9" id="KW-1185">Reference proteome</keyword>
<evidence type="ECO:0000256" key="2">
    <source>
        <dbReference type="ARBA" id="ARBA00009463"/>
    </source>
</evidence>
<evidence type="ECO:0000256" key="5">
    <source>
        <dbReference type="PIRSR" id="PIRSR000105-2"/>
    </source>
</evidence>
<feature type="binding site" evidence="5">
    <location>
        <position position="33"/>
    </location>
    <ligand>
        <name>NAD(+)</name>
        <dbReference type="ChEBI" id="CHEBI:57540"/>
    </ligand>
</feature>
<organism evidence="8 9">
    <name type="scientific">Collibacillus ludicampi</name>
    <dbReference type="NCBI Taxonomy" id="2771369"/>
    <lineage>
        <taxon>Bacteria</taxon>
        <taxon>Bacillati</taxon>
        <taxon>Bacillota</taxon>
        <taxon>Bacilli</taxon>
        <taxon>Bacillales</taxon>
        <taxon>Alicyclobacillaceae</taxon>
        <taxon>Collibacillus</taxon>
    </lineage>
</organism>
<feature type="binding site" evidence="5">
    <location>
        <begin position="10"/>
        <end position="15"/>
    </location>
    <ligand>
        <name>NAD(+)</name>
        <dbReference type="ChEBI" id="CHEBI:57540"/>
    </ligand>
</feature>
<dbReference type="Pfam" id="PF02737">
    <property type="entry name" value="3HCDH_N"/>
    <property type="match status" value="1"/>
</dbReference>
<dbReference type="GO" id="GO:0008691">
    <property type="term" value="F:3-hydroxybutyryl-CoA dehydrogenase activity"/>
    <property type="evidence" value="ECO:0007669"/>
    <property type="project" value="TreeGrafter"/>
</dbReference>
<proteinExistence type="inferred from homology"/>
<gene>
    <name evidence="8" type="ORF">DNHGIG_33120</name>
</gene>
<keyword evidence="5" id="KW-0520">NAD</keyword>
<feature type="site" description="Important for catalytic activity" evidence="4">
    <location>
        <position position="140"/>
    </location>
</feature>
<feature type="domain" description="3-hydroxyacyl-CoA dehydrogenase NAD binding" evidence="7">
    <location>
        <begin position="6"/>
        <end position="183"/>
    </location>
</feature>
<dbReference type="AlphaFoldDB" id="A0AAV4LJ18"/>
<dbReference type="InterPro" id="IPR036291">
    <property type="entry name" value="NAD(P)-bd_dom_sf"/>
</dbReference>
<evidence type="ECO:0008006" key="10">
    <source>
        <dbReference type="Google" id="ProtNLM"/>
    </source>
</evidence>
<evidence type="ECO:0000259" key="6">
    <source>
        <dbReference type="Pfam" id="PF00725"/>
    </source>
</evidence>
<feature type="binding site" evidence="5">
    <location>
        <position position="92"/>
    </location>
    <ligand>
        <name>NAD(+)</name>
        <dbReference type="ChEBI" id="CHEBI:57540"/>
    </ligand>
</feature>
<dbReference type="InterPro" id="IPR008927">
    <property type="entry name" value="6-PGluconate_DH-like_C_sf"/>
</dbReference>
<name>A0AAV4LJ18_9BACL</name>
<dbReference type="GO" id="GO:0006635">
    <property type="term" value="P:fatty acid beta-oxidation"/>
    <property type="evidence" value="ECO:0007669"/>
    <property type="project" value="TreeGrafter"/>
</dbReference>
<dbReference type="EMBL" id="BOQE01000001">
    <property type="protein sequence ID" value="GIM47763.1"/>
    <property type="molecule type" value="Genomic_DNA"/>
</dbReference>
<comment type="similarity">
    <text evidence="2">Belongs to the 3-hydroxyacyl-CoA dehydrogenase family.</text>
</comment>
<dbReference type="InterPro" id="IPR006108">
    <property type="entry name" value="3HC_DH_C"/>
</dbReference>
<dbReference type="SUPFAM" id="SSF51735">
    <property type="entry name" value="NAD(P)-binding Rossmann-fold domains"/>
    <property type="match status" value="1"/>
</dbReference>
<protein>
    <recommendedName>
        <fullName evidence="10">3-hydroxybutyryl-CoA dehydrogenase</fullName>
    </recommendedName>
</protein>
<dbReference type="InterPro" id="IPR022694">
    <property type="entry name" value="3-OHacyl-CoA_DH"/>
</dbReference>
<dbReference type="PIRSF" id="PIRSF000105">
    <property type="entry name" value="HCDH"/>
    <property type="match status" value="1"/>
</dbReference>
<reference evidence="8" key="1">
    <citation type="journal article" date="2023" name="Int. J. Syst. Evol. Microbiol.">
        <title>Collibacillus ludicampi gen. nov., sp. nov., a new soil bacterium of the family Alicyclobacillaceae.</title>
        <authorList>
            <person name="Jojima T."/>
            <person name="Ioku Y."/>
            <person name="Fukuta Y."/>
            <person name="Shirasaka N."/>
            <person name="Matsumura Y."/>
            <person name="Mori M."/>
        </authorList>
    </citation>
    <scope>NUCLEOTIDE SEQUENCE</scope>
    <source>
        <strain evidence="8">TP075</strain>
    </source>
</reference>
<dbReference type="Gene3D" id="1.10.1040.10">
    <property type="entry name" value="N-(1-d-carboxylethyl)-l-norvaline Dehydrogenase, domain 2"/>
    <property type="match status" value="1"/>
</dbReference>
<dbReference type="Pfam" id="PF00725">
    <property type="entry name" value="3HCDH"/>
    <property type="match status" value="1"/>
</dbReference>
<dbReference type="Proteomes" id="UP001057291">
    <property type="component" value="Unassembled WGS sequence"/>
</dbReference>
<keyword evidence="3" id="KW-0560">Oxidoreductase</keyword>
<dbReference type="RefSeq" id="WP_282200706.1">
    <property type="nucleotide sequence ID" value="NZ_BOQE01000001.1"/>
</dbReference>
<dbReference type="PANTHER" id="PTHR48075:SF5">
    <property type="entry name" value="3-HYDROXYBUTYRYL-COA DEHYDROGENASE"/>
    <property type="match status" value="1"/>
</dbReference>
<dbReference type="SUPFAM" id="SSF48179">
    <property type="entry name" value="6-phosphogluconate dehydrogenase C-terminal domain-like"/>
    <property type="match status" value="1"/>
</dbReference>
<dbReference type="GO" id="GO:0070403">
    <property type="term" value="F:NAD+ binding"/>
    <property type="evidence" value="ECO:0007669"/>
    <property type="project" value="InterPro"/>
</dbReference>
<evidence type="ECO:0000313" key="8">
    <source>
        <dbReference type="EMBL" id="GIM47763.1"/>
    </source>
</evidence>
<evidence type="ECO:0000259" key="7">
    <source>
        <dbReference type="Pfam" id="PF02737"/>
    </source>
</evidence>
<evidence type="ECO:0000256" key="3">
    <source>
        <dbReference type="ARBA" id="ARBA00023002"/>
    </source>
</evidence>
<dbReference type="FunFam" id="3.40.50.720:FF:000009">
    <property type="entry name" value="Fatty oxidation complex, alpha subunit"/>
    <property type="match status" value="1"/>
</dbReference>
<comment type="pathway">
    <text evidence="1">Lipid metabolism; butanoate metabolism.</text>
</comment>
<accession>A0AAV4LJ18</accession>
<evidence type="ECO:0000313" key="9">
    <source>
        <dbReference type="Proteomes" id="UP001057291"/>
    </source>
</evidence>
<dbReference type="Gene3D" id="3.40.50.720">
    <property type="entry name" value="NAD(P)-binding Rossmann-like Domain"/>
    <property type="match status" value="1"/>
</dbReference>
<comment type="caution">
    <text evidence="8">The sequence shown here is derived from an EMBL/GenBank/DDBJ whole genome shotgun (WGS) entry which is preliminary data.</text>
</comment>